<sequence>MIPASSEVRVGSDGTERLEISARIGLAAAQALGMRGAHVVVSSRRQANVDKAVALLRTHNIQVTGTTCNVGKGEDREKLIQMTLDQCGGIDILVSNAAVNPFFGNILDSTEDVWDKILSVNVKSAFLLTKLVVPHMEKRGGGNIVFVSSVGAYQPMQVSVNVPLCYHICSEMLKKEFLQGLGPYCVSKTALLGLTRVLATELAQSNIRVNCVAPGVIKTRFSSALWENEAIMDNLRSSSASKEHSHPRFSKMIRAVVTGLDMLVTYSTVDGAPTQVMLRSIFRCLSPNLVAGQRRMSQSSLNGKVAIVTASTDGIGLATAQALGMRGAHVVVSSRCQANVDKAVALLRTHNIQVTGTTCNVGKGEDREKLIQMTLDQCGGIDILVSNAAVNPFFGNILDSTEDVWDKILSVNVKSAFLLTKLVVPHMEKRGGGNIVFVSSVGAYQPMQGLGPYCVSKTALLGLTRVLATELAQSNIRVNCVAPGLIKTRFSAILWENEAIMDKFKNQPSIKRIGQVEEIGGVVAFLCSEEASYITGETITASGGMGCRL</sequence>
<accession>A0A5C6N8A2</accession>
<proteinExistence type="inferred from homology"/>
<dbReference type="AlphaFoldDB" id="A0A5C6N8A2"/>
<dbReference type="PANTHER" id="PTHR43943">
    <property type="entry name" value="DEHYDROGENASE/REDUCTASE (SDR FAMILY) MEMBER 4"/>
    <property type="match status" value="1"/>
</dbReference>
<evidence type="ECO:0000313" key="3">
    <source>
        <dbReference type="EMBL" id="TWW63383.1"/>
    </source>
</evidence>
<dbReference type="PRINTS" id="PR00081">
    <property type="entry name" value="GDHRDH"/>
</dbReference>
<evidence type="ECO:0000256" key="1">
    <source>
        <dbReference type="ARBA" id="ARBA00006484"/>
    </source>
</evidence>
<dbReference type="Gene3D" id="3.40.50.720">
    <property type="entry name" value="NAD(P)-binding Rossmann-like Domain"/>
    <property type="match status" value="2"/>
</dbReference>
<keyword evidence="4" id="KW-1185">Reference proteome</keyword>
<dbReference type="Proteomes" id="UP000324091">
    <property type="component" value="Chromosome 3"/>
</dbReference>
<dbReference type="InterPro" id="IPR036291">
    <property type="entry name" value="NAD(P)-bd_dom_sf"/>
</dbReference>
<evidence type="ECO:0000313" key="4">
    <source>
        <dbReference type="Proteomes" id="UP000324091"/>
    </source>
</evidence>
<dbReference type="Pfam" id="PF13561">
    <property type="entry name" value="adh_short_C2"/>
    <property type="match status" value="2"/>
</dbReference>
<reference evidence="3 4" key="1">
    <citation type="submission" date="2019-04" db="EMBL/GenBank/DDBJ databases">
        <title>Chromosome genome assembly for Takifugu flavidus.</title>
        <authorList>
            <person name="Xiao S."/>
        </authorList>
    </citation>
    <scope>NUCLEOTIDE SEQUENCE [LARGE SCALE GENOMIC DNA]</scope>
    <source>
        <strain evidence="3">HTHZ2018</strain>
        <tissue evidence="3">Muscle</tissue>
    </source>
</reference>
<dbReference type="InterPro" id="IPR020904">
    <property type="entry name" value="Sc_DH/Rdtase_CS"/>
</dbReference>
<comment type="caution">
    <text evidence="3">The sequence shown here is derived from an EMBL/GenBank/DDBJ whole genome shotgun (WGS) entry which is preliminary data.</text>
</comment>
<keyword evidence="2" id="KW-0560">Oxidoreductase</keyword>
<gene>
    <name evidence="3" type="ORF">D4764_03G0003910</name>
</gene>
<dbReference type="EMBL" id="RHFK02000016">
    <property type="protein sequence ID" value="TWW63383.1"/>
    <property type="molecule type" value="Genomic_DNA"/>
</dbReference>
<protein>
    <submittedName>
        <fullName evidence="3">Dehydrogenase/reductase SDR family member 4</fullName>
    </submittedName>
</protein>
<dbReference type="PRINTS" id="PR00080">
    <property type="entry name" value="SDRFAMILY"/>
</dbReference>
<dbReference type="InterPro" id="IPR002347">
    <property type="entry name" value="SDR_fam"/>
</dbReference>
<name>A0A5C6N8A2_9TELE</name>
<dbReference type="Pfam" id="PF00106">
    <property type="entry name" value="adh_short"/>
    <property type="match status" value="1"/>
</dbReference>
<dbReference type="FunFam" id="3.40.50.720:FF:000084">
    <property type="entry name" value="Short-chain dehydrogenase reductase"/>
    <property type="match status" value="1"/>
</dbReference>
<dbReference type="NCBIfam" id="NF005559">
    <property type="entry name" value="PRK07231.1"/>
    <property type="match status" value="1"/>
</dbReference>
<organism evidence="3 4">
    <name type="scientific">Takifugu flavidus</name>
    <name type="common">sansaifugu</name>
    <dbReference type="NCBI Taxonomy" id="433684"/>
    <lineage>
        <taxon>Eukaryota</taxon>
        <taxon>Metazoa</taxon>
        <taxon>Chordata</taxon>
        <taxon>Craniata</taxon>
        <taxon>Vertebrata</taxon>
        <taxon>Euteleostomi</taxon>
        <taxon>Actinopterygii</taxon>
        <taxon>Neopterygii</taxon>
        <taxon>Teleostei</taxon>
        <taxon>Neoteleostei</taxon>
        <taxon>Acanthomorphata</taxon>
        <taxon>Eupercaria</taxon>
        <taxon>Tetraodontiformes</taxon>
        <taxon>Tetradontoidea</taxon>
        <taxon>Tetraodontidae</taxon>
        <taxon>Takifugu</taxon>
    </lineage>
</organism>
<dbReference type="PANTHER" id="PTHR43943:SF2">
    <property type="entry name" value="DEHYDROGENASE_REDUCTASE 4"/>
    <property type="match status" value="1"/>
</dbReference>
<evidence type="ECO:0000256" key="2">
    <source>
        <dbReference type="ARBA" id="ARBA00023002"/>
    </source>
</evidence>
<comment type="similarity">
    <text evidence="1">Belongs to the short-chain dehydrogenases/reductases (SDR) family.</text>
</comment>
<dbReference type="PROSITE" id="PS00061">
    <property type="entry name" value="ADH_SHORT"/>
    <property type="match status" value="1"/>
</dbReference>
<dbReference type="GO" id="GO:0004090">
    <property type="term" value="F:carbonyl reductase (NADPH) activity"/>
    <property type="evidence" value="ECO:0007669"/>
    <property type="project" value="TreeGrafter"/>
</dbReference>
<dbReference type="SUPFAM" id="SSF51735">
    <property type="entry name" value="NAD(P)-binding Rossmann-fold domains"/>
    <property type="match status" value="2"/>
</dbReference>